<gene>
    <name evidence="2" type="ORF">QF205_10020</name>
</gene>
<reference evidence="2" key="1">
    <citation type="journal article" date="2007" name="Int. J. Syst. Evol. Microbiol.">
        <title>Luteimonas composti sp. nov., a moderately thermophilic bacterium isolated from food waste.</title>
        <authorList>
            <person name="Young C.C."/>
            <person name="Kampfer P."/>
            <person name="Chen W.M."/>
            <person name="Yen W.S."/>
            <person name="Arun A.B."/>
            <person name="Lai W.A."/>
            <person name="Shen F.T."/>
            <person name="Rekha P.D."/>
            <person name="Lin K.Y."/>
            <person name="Chou J.H."/>
        </authorList>
    </citation>
    <scope>NUCLEOTIDE SEQUENCE</scope>
    <source>
        <strain evidence="2">CC-YY355</strain>
    </source>
</reference>
<dbReference type="Proteomes" id="UP001160550">
    <property type="component" value="Unassembled WGS sequence"/>
</dbReference>
<comment type="caution">
    <text evidence="2">The sequence shown here is derived from an EMBL/GenBank/DDBJ whole genome shotgun (WGS) entry which is preliminary data.</text>
</comment>
<keyword evidence="1" id="KW-0812">Transmembrane</keyword>
<reference evidence="2" key="2">
    <citation type="submission" date="2023-04" db="EMBL/GenBank/DDBJ databases">
        <authorList>
            <person name="Sun J.-Q."/>
        </authorList>
    </citation>
    <scope>NUCLEOTIDE SEQUENCE</scope>
    <source>
        <strain evidence="2">CC-YY355</strain>
    </source>
</reference>
<sequence length="61" mass="6455">MQPQRSPITPVPPPAATRALHATGWLLVLALFAALLGYQIGRDVAERDNRADCVAAGTGCR</sequence>
<proteinExistence type="predicted"/>
<evidence type="ECO:0000256" key="1">
    <source>
        <dbReference type="SAM" id="Phobius"/>
    </source>
</evidence>
<accession>A0ABT6MT20</accession>
<keyword evidence="3" id="KW-1185">Reference proteome</keyword>
<evidence type="ECO:0000313" key="3">
    <source>
        <dbReference type="Proteomes" id="UP001160550"/>
    </source>
</evidence>
<keyword evidence="1" id="KW-0472">Membrane</keyword>
<name>A0ABT6MT20_9GAMM</name>
<keyword evidence="1" id="KW-1133">Transmembrane helix</keyword>
<dbReference type="RefSeq" id="WP_280942603.1">
    <property type="nucleotide sequence ID" value="NZ_JARYGX010000019.1"/>
</dbReference>
<dbReference type="EMBL" id="JARYGX010000019">
    <property type="protein sequence ID" value="MDH7453401.1"/>
    <property type="molecule type" value="Genomic_DNA"/>
</dbReference>
<protein>
    <submittedName>
        <fullName evidence="2">Uncharacterized protein</fullName>
    </submittedName>
</protein>
<feature type="transmembrane region" description="Helical" evidence="1">
    <location>
        <begin position="20"/>
        <end position="40"/>
    </location>
</feature>
<evidence type="ECO:0000313" key="2">
    <source>
        <dbReference type="EMBL" id="MDH7453401.1"/>
    </source>
</evidence>
<organism evidence="2 3">
    <name type="scientific">Luteimonas composti</name>
    <dbReference type="NCBI Taxonomy" id="398257"/>
    <lineage>
        <taxon>Bacteria</taxon>
        <taxon>Pseudomonadati</taxon>
        <taxon>Pseudomonadota</taxon>
        <taxon>Gammaproteobacteria</taxon>
        <taxon>Lysobacterales</taxon>
        <taxon>Lysobacteraceae</taxon>
        <taxon>Luteimonas</taxon>
    </lineage>
</organism>